<keyword evidence="2" id="KW-1185">Reference proteome</keyword>
<reference evidence="1 2" key="1">
    <citation type="submission" date="2018-10" db="EMBL/GenBank/DDBJ databases">
        <title>Tessaracoccus antarcticuss sp. nov., isolated from sediment.</title>
        <authorList>
            <person name="Zhou L.Y."/>
            <person name="Du Z.J."/>
        </authorList>
    </citation>
    <scope>NUCLEOTIDE SEQUENCE [LARGE SCALE GENOMIC DNA]</scope>
    <source>
        <strain evidence="1 2">JDX10</strain>
    </source>
</reference>
<dbReference type="RefSeq" id="WP_121900797.1">
    <property type="nucleotide sequence ID" value="NZ_REFW01000001.1"/>
</dbReference>
<dbReference type="OrthoDB" id="3790359at2"/>
<accession>A0A3M0GCL5</accession>
<proteinExistence type="predicted"/>
<name>A0A3M0GCL5_9ACTN</name>
<protein>
    <submittedName>
        <fullName evidence="1">Uncharacterized protein</fullName>
    </submittedName>
</protein>
<sequence length="111" mass="12540">MIDLNTLPAEHQYRPSARMREATQLLYPTEMFPYSHTPSRGLDLDHSEAYRPSCRDPQTGIGLLAPLGRKVHRARTAGAWRALHRAAGEIVWTSPLGFEYLVTPERTVALE</sequence>
<comment type="caution">
    <text evidence="1">The sequence shown here is derived from an EMBL/GenBank/DDBJ whole genome shotgun (WGS) entry which is preliminary data.</text>
</comment>
<evidence type="ECO:0000313" key="1">
    <source>
        <dbReference type="EMBL" id="RMB62247.1"/>
    </source>
</evidence>
<gene>
    <name evidence="1" type="ORF">EAX62_06730</name>
</gene>
<evidence type="ECO:0000313" key="2">
    <source>
        <dbReference type="Proteomes" id="UP000275256"/>
    </source>
</evidence>
<dbReference type="EMBL" id="REFW01000001">
    <property type="protein sequence ID" value="RMB62247.1"/>
    <property type="molecule type" value="Genomic_DNA"/>
</dbReference>
<dbReference type="Proteomes" id="UP000275256">
    <property type="component" value="Unassembled WGS sequence"/>
</dbReference>
<organism evidence="1 2">
    <name type="scientific">Tessaracoccus antarcticus</name>
    <dbReference type="NCBI Taxonomy" id="2479848"/>
    <lineage>
        <taxon>Bacteria</taxon>
        <taxon>Bacillati</taxon>
        <taxon>Actinomycetota</taxon>
        <taxon>Actinomycetes</taxon>
        <taxon>Propionibacteriales</taxon>
        <taxon>Propionibacteriaceae</taxon>
        <taxon>Tessaracoccus</taxon>
    </lineage>
</organism>
<dbReference type="AlphaFoldDB" id="A0A3M0GCL5"/>